<proteinExistence type="inferred from homology"/>
<dbReference type="Pfam" id="PF01983">
    <property type="entry name" value="CofC"/>
    <property type="match status" value="1"/>
</dbReference>
<evidence type="ECO:0000256" key="4">
    <source>
        <dbReference type="ARBA" id="ARBA00023134"/>
    </source>
</evidence>
<dbReference type="NCBIfam" id="TIGR03552">
    <property type="entry name" value="F420_cofC"/>
    <property type="match status" value="1"/>
</dbReference>
<gene>
    <name evidence="5" type="primary">cofC_5</name>
    <name evidence="5" type="ORF">SDC9_89756</name>
</gene>
<dbReference type="GO" id="GO:0005525">
    <property type="term" value="F:GTP binding"/>
    <property type="evidence" value="ECO:0007669"/>
    <property type="project" value="UniProtKB-KW"/>
</dbReference>
<evidence type="ECO:0000256" key="2">
    <source>
        <dbReference type="ARBA" id="ARBA00022695"/>
    </source>
</evidence>
<dbReference type="GO" id="GO:0043814">
    <property type="term" value="F:phospholactate guanylyltransferase activity"/>
    <property type="evidence" value="ECO:0007669"/>
    <property type="project" value="UniProtKB-EC"/>
</dbReference>
<dbReference type="PANTHER" id="PTHR40392:SF1">
    <property type="entry name" value="2-PHOSPHO-L-LACTATE GUANYLYLTRANSFERASE"/>
    <property type="match status" value="1"/>
</dbReference>
<evidence type="ECO:0000256" key="3">
    <source>
        <dbReference type="ARBA" id="ARBA00022741"/>
    </source>
</evidence>
<accession>A0A644ZWR1</accession>
<dbReference type="AlphaFoldDB" id="A0A644ZWR1"/>
<sequence>MSLWAIVPVKPLRRGKSRLASVLSEDERTDLNRNMLVNTIKTLKAVPEIDMILVVSRDPAALALAREFDARTVLEDGSPELNTALRRASKVAQAYQAMEILVIPADLPLVKPEDIQSFLQHSGNPPEVIIAPDRRKDGTNALFINPADLIEFRYGKNSFNVHLDLAKKANARVEVVEMESIALDLDLPEDLDFLKKLEREKQDIH</sequence>
<comment type="caution">
    <text evidence="5">The sequence shown here is derived from an EMBL/GenBank/DDBJ whole genome shotgun (WGS) entry which is preliminary data.</text>
</comment>
<dbReference type="Gene3D" id="3.90.550.10">
    <property type="entry name" value="Spore Coat Polysaccharide Biosynthesis Protein SpsA, Chain A"/>
    <property type="match status" value="1"/>
</dbReference>
<evidence type="ECO:0000313" key="5">
    <source>
        <dbReference type="EMBL" id="MPM43083.1"/>
    </source>
</evidence>
<keyword evidence="2 5" id="KW-0548">Nucleotidyltransferase</keyword>
<protein>
    <submittedName>
        <fullName evidence="5">2-phospho-L-lactate guanylyltransferase</fullName>
        <ecNumber evidence="5">2.7.7.68</ecNumber>
    </submittedName>
</protein>
<dbReference type="EC" id="2.7.7.68" evidence="5"/>
<keyword evidence="4" id="KW-0342">GTP-binding</keyword>
<dbReference type="SUPFAM" id="SSF53448">
    <property type="entry name" value="Nucleotide-diphospho-sugar transferases"/>
    <property type="match status" value="1"/>
</dbReference>
<dbReference type="InterPro" id="IPR029044">
    <property type="entry name" value="Nucleotide-diphossugar_trans"/>
</dbReference>
<keyword evidence="1 5" id="KW-0808">Transferase</keyword>
<evidence type="ECO:0000256" key="1">
    <source>
        <dbReference type="ARBA" id="ARBA00022679"/>
    </source>
</evidence>
<dbReference type="HAMAP" id="MF_02114">
    <property type="entry name" value="CofC"/>
    <property type="match status" value="1"/>
</dbReference>
<name>A0A644ZWR1_9ZZZZ</name>
<dbReference type="PANTHER" id="PTHR40392">
    <property type="entry name" value="2-PHOSPHO-L-LACTATE GUANYLYLTRANSFERASE"/>
    <property type="match status" value="1"/>
</dbReference>
<dbReference type="EMBL" id="VSSQ01009968">
    <property type="protein sequence ID" value="MPM43083.1"/>
    <property type="molecule type" value="Genomic_DNA"/>
</dbReference>
<dbReference type="InterPro" id="IPR002835">
    <property type="entry name" value="CofC"/>
</dbReference>
<reference evidence="5" key="1">
    <citation type="submission" date="2019-08" db="EMBL/GenBank/DDBJ databases">
        <authorList>
            <person name="Kucharzyk K."/>
            <person name="Murdoch R.W."/>
            <person name="Higgins S."/>
            <person name="Loffler F."/>
        </authorList>
    </citation>
    <scope>NUCLEOTIDE SEQUENCE</scope>
</reference>
<organism evidence="5">
    <name type="scientific">bioreactor metagenome</name>
    <dbReference type="NCBI Taxonomy" id="1076179"/>
    <lineage>
        <taxon>unclassified sequences</taxon>
        <taxon>metagenomes</taxon>
        <taxon>ecological metagenomes</taxon>
    </lineage>
</organism>
<keyword evidence="3" id="KW-0547">Nucleotide-binding</keyword>